<dbReference type="OrthoDB" id="1172063at2"/>
<keyword evidence="2" id="KW-1185">Reference proteome</keyword>
<name>A0A371JQZ1_9FLAO</name>
<evidence type="ECO:0000313" key="1">
    <source>
        <dbReference type="EMBL" id="RDY59931.1"/>
    </source>
</evidence>
<proteinExistence type="predicted"/>
<evidence type="ECO:0000313" key="2">
    <source>
        <dbReference type="Proteomes" id="UP000261828"/>
    </source>
</evidence>
<dbReference type="RefSeq" id="WP_116184542.1">
    <property type="nucleotide sequence ID" value="NZ_QTJX01000002.1"/>
</dbReference>
<comment type="caution">
    <text evidence="1">The sequence shown here is derived from an EMBL/GenBank/DDBJ whole genome shotgun (WGS) entry which is preliminary data.</text>
</comment>
<gene>
    <name evidence="1" type="ORF">DX873_11320</name>
</gene>
<organism evidence="1 2">
    <name type="scientific">Flagellimonas nanhaiensis</name>
    <dbReference type="NCBI Taxonomy" id="2292706"/>
    <lineage>
        <taxon>Bacteria</taxon>
        <taxon>Pseudomonadati</taxon>
        <taxon>Bacteroidota</taxon>
        <taxon>Flavobacteriia</taxon>
        <taxon>Flavobacteriales</taxon>
        <taxon>Flavobacteriaceae</taxon>
        <taxon>Flagellimonas</taxon>
    </lineage>
</organism>
<dbReference type="EMBL" id="QTJX01000002">
    <property type="protein sequence ID" value="RDY59931.1"/>
    <property type="molecule type" value="Genomic_DNA"/>
</dbReference>
<dbReference type="AlphaFoldDB" id="A0A371JQZ1"/>
<accession>A0A371JQZ1</accession>
<evidence type="ECO:0008006" key="3">
    <source>
        <dbReference type="Google" id="ProtNLM"/>
    </source>
</evidence>
<dbReference type="SUPFAM" id="SSF69304">
    <property type="entry name" value="Tricorn protease N-terminal domain"/>
    <property type="match status" value="1"/>
</dbReference>
<protein>
    <recommendedName>
        <fullName evidence="3">DUF4221 domain-containing protein</fullName>
    </recommendedName>
</protein>
<reference evidence="1 2" key="1">
    <citation type="submission" date="2018-08" db="EMBL/GenBank/DDBJ databases">
        <title>Muricauda nanhaiensis sp. nov., isolated from seawater of the South China Sea.</title>
        <authorList>
            <person name="Dang Y."/>
        </authorList>
    </citation>
    <scope>NUCLEOTIDE SEQUENCE [LARGE SCALE GENOMIC DNA]</scope>
    <source>
        <strain evidence="1 2">SM1704</strain>
    </source>
</reference>
<dbReference type="Proteomes" id="UP000261828">
    <property type="component" value="Unassembled WGS sequence"/>
</dbReference>
<sequence length="354" mass="39288">MGCSSDLEREKTSTTKISADFLVIGEDLTSVFQYSHDSESDSGTTFNLTDELGVPPNYLTLVQQNEVLSFYSFAQGSFTLAIKNTSTGETKIFENFYTNTPERSITWGINNEANVFFGYFGALGGGNFALHDLQLEGTDREDVTVDFNVGATFRPLLYKEKVYIAFRDNQGNYKLTFYDPMTMSTGRILNFGTVPISFFSTESGNIAVVKNELNGDMEIYNPEDLSFKESYEMDISLGFAPGMIDDAVLVGNELYFNIIYPQPSRFVKGPAIYNLATRETTVLNLPDLVGQVETEIGKAINFTVQVYDPSHDVFLMGYGTFGDDAEGGVVATSVDGELLQQTSLPFFPTYFLKN</sequence>